<proteinExistence type="predicted"/>
<dbReference type="PROSITE" id="PS51082">
    <property type="entry name" value="WH2"/>
    <property type="match status" value="1"/>
</dbReference>
<protein>
    <recommendedName>
        <fullName evidence="2">WH2 domain-containing protein</fullName>
    </recommendedName>
</protein>
<feature type="compositionally biased region" description="Pro residues" evidence="1">
    <location>
        <begin position="220"/>
        <end position="239"/>
    </location>
</feature>
<dbReference type="EMBL" id="BEZZ01000077">
    <property type="protein sequence ID" value="GCC25131.1"/>
    <property type="molecule type" value="Genomic_DNA"/>
</dbReference>
<dbReference type="OMA" id="SHALYIF"/>
<sequence length="388" mass="41527">MRWWPDSLTPAINREKVHTGGVKTFLWSVVMPVPPPPPPPLAPPPPGAPPLPSAHVELPKQNTDELTGRNALLSDIHKGVRLKKVTQINDRSAPVIDKPKNGCGAGAVVGASTQPAVGGGLFQEGFPVLRPAGQRDASERGSKPAVQTFGMKVPPSRHSVQNESARNERNAFKQPECPEPFDLSKGQKTVQNHLIIIEVPPALPPKLPSFSNKPSLSSISPPPPPPPPPLPPPPPPPFPAYRYPGSSSSSGQMSYGTQLAGREGLGRSGVHSNGGKPAPPPLPPVRSSSTELTSRSQHTPGLTRTSLHSVPPPPPPAPLIPPPPLPLKVRQGALITQSPIYDDFESKYNFHSVEDLPPPDEYKSFPRIYPSKQPRVSNKTHLATTPLR</sequence>
<feature type="compositionally biased region" description="Polar residues" evidence="1">
    <location>
        <begin position="374"/>
        <end position="388"/>
    </location>
</feature>
<dbReference type="GO" id="GO:0003779">
    <property type="term" value="F:actin binding"/>
    <property type="evidence" value="ECO:0007669"/>
    <property type="project" value="InterPro"/>
</dbReference>
<feature type="region of interest" description="Disordered" evidence="1">
    <location>
        <begin position="352"/>
        <end position="388"/>
    </location>
</feature>
<reference evidence="3 4" key="1">
    <citation type="journal article" date="2018" name="Nat. Ecol. Evol.">
        <title>Shark genomes provide insights into elasmobranch evolution and the origin of vertebrates.</title>
        <authorList>
            <person name="Hara Y"/>
            <person name="Yamaguchi K"/>
            <person name="Onimaru K"/>
            <person name="Kadota M"/>
            <person name="Koyanagi M"/>
            <person name="Keeley SD"/>
            <person name="Tatsumi K"/>
            <person name="Tanaka K"/>
            <person name="Motone F"/>
            <person name="Kageyama Y"/>
            <person name="Nozu R"/>
            <person name="Adachi N"/>
            <person name="Nishimura O"/>
            <person name="Nakagawa R"/>
            <person name="Tanegashima C"/>
            <person name="Kiyatake I"/>
            <person name="Matsumoto R"/>
            <person name="Murakumo K"/>
            <person name="Nishida K"/>
            <person name="Terakita A"/>
            <person name="Kuratani S"/>
            <person name="Sato K"/>
            <person name="Hyodo S Kuraku.S."/>
        </authorList>
    </citation>
    <scope>NUCLEOTIDE SEQUENCE [LARGE SCALE GENOMIC DNA]</scope>
</reference>
<feature type="domain" description="WH2" evidence="2">
    <location>
        <begin position="68"/>
        <end position="85"/>
    </location>
</feature>
<evidence type="ECO:0000256" key="1">
    <source>
        <dbReference type="SAM" id="MobiDB-lite"/>
    </source>
</evidence>
<feature type="compositionally biased region" description="Low complexity" evidence="1">
    <location>
        <begin position="208"/>
        <end position="219"/>
    </location>
</feature>
<accession>A0A401S428</accession>
<dbReference type="OrthoDB" id="5877983at2759"/>
<dbReference type="InterPro" id="IPR003124">
    <property type="entry name" value="WH2_dom"/>
</dbReference>
<dbReference type="AlphaFoldDB" id="A0A401S428"/>
<dbReference type="CDD" id="cd22077">
    <property type="entry name" value="WH2_WAS_WASL-2_3"/>
    <property type="match status" value="1"/>
</dbReference>
<dbReference type="SMART" id="SM00246">
    <property type="entry name" value="WH2"/>
    <property type="match status" value="1"/>
</dbReference>
<evidence type="ECO:0000313" key="4">
    <source>
        <dbReference type="Proteomes" id="UP000287033"/>
    </source>
</evidence>
<gene>
    <name evidence="3" type="ORF">chiPu_0003536</name>
</gene>
<feature type="region of interest" description="Disordered" evidence="1">
    <location>
        <begin position="36"/>
        <end position="60"/>
    </location>
</feature>
<feature type="compositionally biased region" description="Basic and acidic residues" evidence="1">
    <location>
        <begin position="352"/>
        <end position="364"/>
    </location>
</feature>
<dbReference type="STRING" id="137246.A0A401S428"/>
<evidence type="ECO:0000259" key="2">
    <source>
        <dbReference type="PROSITE" id="PS51082"/>
    </source>
</evidence>
<dbReference type="Pfam" id="PF02205">
    <property type="entry name" value="WH2"/>
    <property type="match status" value="1"/>
</dbReference>
<dbReference type="Proteomes" id="UP000287033">
    <property type="component" value="Unassembled WGS sequence"/>
</dbReference>
<feature type="region of interest" description="Disordered" evidence="1">
    <location>
        <begin position="132"/>
        <end position="187"/>
    </location>
</feature>
<comment type="caution">
    <text evidence="3">The sequence shown here is derived from an EMBL/GenBank/DDBJ whole genome shotgun (WGS) entry which is preliminary data.</text>
</comment>
<feature type="compositionally biased region" description="Pro residues" evidence="1">
    <location>
        <begin position="36"/>
        <end position="52"/>
    </location>
</feature>
<feature type="region of interest" description="Disordered" evidence="1">
    <location>
        <begin position="202"/>
        <end position="329"/>
    </location>
</feature>
<feature type="compositionally biased region" description="Polar residues" evidence="1">
    <location>
        <begin position="286"/>
        <end position="308"/>
    </location>
</feature>
<feature type="compositionally biased region" description="Pro residues" evidence="1">
    <location>
        <begin position="310"/>
        <end position="326"/>
    </location>
</feature>
<name>A0A401S428_CHIPU</name>
<evidence type="ECO:0000313" key="3">
    <source>
        <dbReference type="EMBL" id="GCC25131.1"/>
    </source>
</evidence>
<organism evidence="3 4">
    <name type="scientific">Chiloscyllium punctatum</name>
    <name type="common">Brownbanded bambooshark</name>
    <name type="synonym">Hemiscyllium punctatum</name>
    <dbReference type="NCBI Taxonomy" id="137246"/>
    <lineage>
        <taxon>Eukaryota</taxon>
        <taxon>Metazoa</taxon>
        <taxon>Chordata</taxon>
        <taxon>Craniata</taxon>
        <taxon>Vertebrata</taxon>
        <taxon>Chondrichthyes</taxon>
        <taxon>Elasmobranchii</taxon>
        <taxon>Galeomorphii</taxon>
        <taxon>Galeoidea</taxon>
        <taxon>Orectolobiformes</taxon>
        <taxon>Hemiscylliidae</taxon>
        <taxon>Chiloscyllium</taxon>
    </lineage>
</organism>
<keyword evidence="4" id="KW-1185">Reference proteome</keyword>